<dbReference type="Gene3D" id="3.40.1190.10">
    <property type="entry name" value="Mur-like, catalytic domain"/>
    <property type="match status" value="1"/>
</dbReference>
<dbReference type="Gene3D" id="3.90.190.20">
    <property type="entry name" value="Mur ligase, C-terminal domain"/>
    <property type="match status" value="1"/>
</dbReference>
<dbReference type="InterPro" id="IPR036565">
    <property type="entry name" value="Mur-like_cat_sf"/>
</dbReference>
<dbReference type="EMBL" id="PDUD01000030">
    <property type="protein sequence ID" value="PHN03665.1"/>
    <property type="molecule type" value="Genomic_DNA"/>
</dbReference>
<evidence type="ECO:0000256" key="2">
    <source>
        <dbReference type="ARBA" id="ARBA00022741"/>
    </source>
</evidence>
<reference evidence="7 8" key="1">
    <citation type="submission" date="2017-10" db="EMBL/GenBank/DDBJ databases">
        <title>The draft genome sequence of Lewinella nigricans NBRC 102662.</title>
        <authorList>
            <person name="Wang K."/>
        </authorList>
    </citation>
    <scope>NUCLEOTIDE SEQUENCE [LARGE SCALE GENOMIC DNA]</scope>
    <source>
        <strain evidence="7 8">NBRC 102662</strain>
    </source>
</reference>
<dbReference type="AlphaFoldDB" id="A0A2D0N590"/>
<evidence type="ECO:0000256" key="1">
    <source>
        <dbReference type="ARBA" id="ARBA00022598"/>
    </source>
</evidence>
<protein>
    <submittedName>
        <fullName evidence="7">Mur ligase</fullName>
    </submittedName>
</protein>
<gene>
    <name evidence="7" type="ORF">CRP01_25785</name>
</gene>
<dbReference type="SUPFAM" id="SSF53244">
    <property type="entry name" value="MurD-like peptide ligases, peptide-binding domain"/>
    <property type="match status" value="1"/>
</dbReference>
<name>A0A2D0N590_FLAN2</name>
<dbReference type="PANTHER" id="PTHR43024:SF1">
    <property type="entry name" value="UDP-N-ACETYLMURAMOYL-TRIPEPTIDE--D-ALANYL-D-ALANINE LIGASE"/>
    <property type="match status" value="1"/>
</dbReference>
<feature type="transmembrane region" description="Helical" evidence="4">
    <location>
        <begin position="126"/>
        <end position="149"/>
    </location>
</feature>
<accession>A0A2D0N590</accession>
<keyword evidence="3" id="KW-0067">ATP-binding</keyword>
<sequence>MMLWLTTIAFAVYLIIVLLRELHHLQLNSYRNERYLRWWPGPVGRNWRLPGMLLLLFAAIWNFYDLSSLPDWTWTGASLLAAFLLYSEKKKKPLVLTQRATRLLITMIVISLALGILFFLPTDESSFLLALWILGLCAPAILLVANIVLRPVEKRINDSFINDARRIVKSMPDLKIVAITGSYGKTSVKHFLTAMLSEQFHVLMTPGSYNTTMGVVRTIREMLKPTHEIFVVEMGAKQSGDIREICEITPPDRSILTAVGPQHLETFGSIENVQKTKFEIVEALPSGGTAYLNADYEYVRTYPVKDSVEAIYYSVEHEQGEYQAENLRYEKGRLHFDVVRNGNKLMALETQLLGQHNASNLLACTAVALDFGVAPERIAYAVRQLQPVEHRLQLRNFPGGYTVLDDAFNSNPAGARMALEVLQQLEGNRKIIITPGMIELGPQQYDLNKEFGRQIADACDYVILVGPKQTEAIQDGLREAGYPEEKLYVARNLEDANGHLRPQLKAGDVVLYENDLPDTYNE</sequence>
<dbReference type="GO" id="GO:0005524">
    <property type="term" value="F:ATP binding"/>
    <property type="evidence" value="ECO:0007669"/>
    <property type="project" value="UniProtKB-KW"/>
</dbReference>
<feature type="transmembrane region" description="Helical" evidence="4">
    <location>
        <begin position="6"/>
        <end position="25"/>
    </location>
</feature>
<dbReference type="RefSeq" id="WP_099152993.1">
    <property type="nucleotide sequence ID" value="NZ_PDUD01000030.1"/>
</dbReference>
<feature type="transmembrane region" description="Helical" evidence="4">
    <location>
        <begin position="100"/>
        <end position="120"/>
    </location>
</feature>
<keyword evidence="1 7" id="KW-0436">Ligase</keyword>
<keyword evidence="8" id="KW-1185">Reference proteome</keyword>
<comment type="caution">
    <text evidence="7">The sequence shown here is derived from an EMBL/GenBank/DDBJ whole genome shotgun (WGS) entry which is preliminary data.</text>
</comment>
<dbReference type="SUPFAM" id="SSF53623">
    <property type="entry name" value="MurD-like peptide ligases, catalytic domain"/>
    <property type="match status" value="1"/>
</dbReference>
<feature type="domain" description="Mur ligase C-terminal" evidence="5">
    <location>
        <begin position="390"/>
        <end position="511"/>
    </location>
</feature>
<keyword evidence="4" id="KW-0472">Membrane</keyword>
<dbReference type="InterPro" id="IPR036615">
    <property type="entry name" value="Mur_ligase_C_dom_sf"/>
</dbReference>
<keyword evidence="2" id="KW-0547">Nucleotide-binding</keyword>
<evidence type="ECO:0000259" key="6">
    <source>
        <dbReference type="Pfam" id="PF08245"/>
    </source>
</evidence>
<keyword evidence="4" id="KW-0812">Transmembrane</keyword>
<proteinExistence type="predicted"/>
<dbReference type="Pfam" id="PF02875">
    <property type="entry name" value="Mur_ligase_C"/>
    <property type="match status" value="1"/>
</dbReference>
<evidence type="ECO:0000256" key="3">
    <source>
        <dbReference type="ARBA" id="ARBA00022840"/>
    </source>
</evidence>
<dbReference type="InterPro" id="IPR004101">
    <property type="entry name" value="Mur_ligase_C"/>
</dbReference>
<organism evidence="7 8">
    <name type="scientific">Flavilitoribacter nigricans (strain ATCC 23147 / DSM 23189 / NBRC 102662 / NCIMB 1420 / SS-2)</name>
    <name type="common">Lewinella nigricans</name>
    <dbReference type="NCBI Taxonomy" id="1122177"/>
    <lineage>
        <taxon>Bacteria</taxon>
        <taxon>Pseudomonadati</taxon>
        <taxon>Bacteroidota</taxon>
        <taxon>Saprospiria</taxon>
        <taxon>Saprospirales</taxon>
        <taxon>Lewinellaceae</taxon>
        <taxon>Flavilitoribacter</taxon>
    </lineage>
</organism>
<feature type="transmembrane region" description="Helical" evidence="4">
    <location>
        <begin position="46"/>
        <end position="64"/>
    </location>
</feature>
<dbReference type="InterPro" id="IPR013221">
    <property type="entry name" value="Mur_ligase_cen"/>
</dbReference>
<dbReference type="GO" id="GO:0016881">
    <property type="term" value="F:acid-amino acid ligase activity"/>
    <property type="evidence" value="ECO:0007669"/>
    <property type="project" value="InterPro"/>
</dbReference>
<evidence type="ECO:0000259" key="5">
    <source>
        <dbReference type="Pfam" id="PF02875"/>
    </source>
</evidence>
<dbReference type="PANTHER" id="PTHR43024">
    <property type="entry name" value="UDP-N-ACETYLMURAMOYL-TRIPEPTIDE--D-ALANYL-D-ALANINE LIGASE"/>
    <property type="match status" value="1"/>
</dbReference>
<dbReference type="OrthoDB" id="9801978at2"/>
<evidence type="ECO:0000313" key="7">
    <source>
        <dbReference type="EMBL" id="PHN03665.1"/>
    </source>
</evidence>
<dbReference type="InterPro" id="IPR051046">
    <property type="entry name" value="MurCDEF_CellWall_CoF430Synth"/>
</dbReference>
<feature type="transmembrane region" description="Helical" evidence="4">
    <location>
        <begin position="70"/>
        <end position="88"/>
    </location>
</feature>
<dbReference type="Proteomes" id="UP000223913">
    <property type="component" value="Unassembled WGS sequence"/>
</dbReference>
<evidence type="ECO:0000313" key="8">
    <source>
        <dbReference type="Proteomes" id="UP000223913"/>
    </source>
</evidence>
<keyword evidence="4" id="KW-1133">Transmembrane helix</keyword>
<dbReference type="Pfam" id="PF08245">
    <property type="entry name" value="Mur_ligase_M"/>
    <property type="match status" value="1"/>
</dbReference>
<feature type="domain" description="Mur ligase central" evidence="6">
    <location>
        <begin position="179"/>
        <end position="368"/>
    </location>
</feature>
<evidence type="ECO:0000256" key="4">
    <source>
        <dbReference type="SAM" id="Phobius"/>
    </source>
</evidence>